<evidence type="ECO:0000313" key="2">
    <source>
        <dbReference type="Proteomes" id="UP000094578"/>
    </source>
</evidence>
<sequence>MLNCAVHYEKIKVFMLQELSFKSVSFPLKQLKDNTYHGTVYCNEHIRTLKREETGIIDSFSIENADPSCYLFRIKMQSGQLLEAQTAHYQAIYPLIKWIEASQTTAVLDKDLGDVFYLVNHTSLRPEIIPYRLAVSPSYSDYPLCLVNMSTGNKNQIKELSDDWETWSFVFRNMNDALLYSQKSEKLSILN</sequence>
<dbReference type="RefSeq" id="WP_069329287.1">
    <property type="nucleotide sequence ID" value="NZ_MDER01000076.1"/>
</dbReference>
<dbReference type="EMBL" id="MDER01000076">
    <property type="protein sequence ID" value="ODP26704.1"/>
    <property type="molecule type" value="Genomic_DNA"/>
</dbReference>
<comment type="caution">
    <text evidence="1">The sequence shown here is derived from an EMBL/GenBank/DDBJ whole genome shotgun (WGS) entry which is preliminary data.</text>
</comment>
<dbReference type="AlphaFoldDB" id="A0A1E3KYY6"/>
<gene>
    <name evidence="1" type="ORF">PTI45_03941</name>
</gene>
<organism evidence="1 2">
    <name type="scientific">Paenibacillus nuruki</name>
    <dbReference type="NCBI Taxonomy" id="1886670"/>
    <lineage>
        <taxon>Bacteria</taxon>
        <taxon>Bacillati</taxon>
        <taxon>Bacillota</taxon>
        <taxon>Bacilli</taxon>
        <taxon>Bacillales</taxon>
        <taxon>Paenibacillaceae</taxon>
        <taxon>Paenibacillus</taxon>
    </lineage>
</organism>
<proteinExistence type="predicted"/>
<protein>
    <submittedName>
        <fullName evidence="1">Uncharacterized protein</fullName>
    </submittedName>
</protein>
<reference evidence="1 2" key="1">
    <citation type="submission" date="2016-08" db="EMBL/GenBank/DDBJ databases">
        <title>Genome sequencing of Paenibacillus sp. TI45-13ar, isolated from Korean traditional nuruk.</title>
        <authorList>
            <person name="Kim S.-J."/>
        </authorList>
    </citation>
    <scope>NUCLEOTIDE SEQUENCE [LARGE SCALE GENOMIC DNA]</scope>
    <source>
        <strain evidence="1 2">TI45-13ar</strain>
    </source>
</reference>
<name>A0A1E3KYY6_9BACL</name>
<keyword evidence="2" id="KW-1185">Reference proteome</keyword>
<evidence type="ECO:0000313" key="1">
    <source>
        <dbReference type="EMBL" id="ODP26704.1"/>
    </source>
</evidence>
<dbReference type="Proteomes" id="UP000094578">
    <property type="component" value="Unassembled WGS sequence"/>
</dbReference>
<accession>A0A1E3KYY6</accession>